<dbReference type="SUPFAM" id="SSF64356">
    <property type="entry name" value="SNARE-like"/>
    <property type="match status" value="1"/>
</dbReference>
<dbReference type="Proteomes" id="UP000192257">
    <property type="component" value="Unassembled WGS sequence"/>
</dbReference>
<evidence type="ECO:0000256" key="3">
    <source>
        <dbReference type="ARBA" id="ARBA00011775"/>
    </source>
</evidence>
<evidence type="ECO:0000256" key="11">
    <source>
        <dbReference type="RuleBase" id="RU366052"/>
    </source>
</evidence>
<feature type="compositionally biased region" description="Basic and acidic residues" evidence="12">
    <location>
        <begin position="154"/>
        <end position="170"/>
    </location>
</feature>
<dbReference type="InterPro" id="IPR027059">
    <property type="entry name" value="Coatomer_dsu"/>
</dbReference>
<sequence length="553" mass="59165">MPVIAAGVVNKQGHIILSRNFNEISRIRIEGLLSAFPRLLESSVNKQVTYIDAGAVRYVYQPLEELFLVLITTKSSNIVEDLATLHLMGRLIPEYVETVTEATLEAKAFRVFFALDEVIVGGKRENTTVEQIKTYLEMESHEEMMAREEKRLQMERAKKDASRKAHELRDKRRKGMNPYSGIGSNDPGYAGFGSTSGGAPVVGGVGGFHDNSSTSPFAPQGMGHTITTAAAGGLTNTNTTTSRPARTGGLTLGKAKKADITSRVLKEAGLPPSTPVGTAPSSSSTATAAATGAGGAVTTTGGVGGAFVPEGTVEGLHIIVEEKISAQLHRDGEGGTVDIRGELSVLVSDPQLAKVKLVLAPMSNEFSFRAHAKVNKEMFAEDHVLSMRENKPFPLQQPVTILRWRVQNSNGMQAPITLSCWPSTGSITMEYELDSAMAESLHDVRISLPLYGAEVAEMEPSVGTCSLVNGSVVWLIPLVETHSNNSGNVEISLMDAGEAAAAASDIFFPVDVSFTSRVSVAQVRVCEAVQTENGTPVRFSQETQVTTENYTVP</sequence>
<dbReference type="PANTHER" id="PTHR10121:SF0">
    <property type="entry name" value="COATOMER SUBUNIT DELTA"/>
    <property type="match status" value="1"/>
</dbReference>
<evidence type="ECO:0000256" key="10">
    <source>
        <dbReference type="ARBA" id="ARBA00023329"/>
    </source>
</evidence>
<dbReference type="CDD" id="cd09254">
    <property type="entry name" value="AP_delta-COPI_MHD"/>
    <property type="match status" value="1"/>
</dbReference>
<dbReference type="GO" id="GO:0051645">
    <property type="term" value="P:Golgi localization"/>
    <property type="evidence" value="ECO:0007669"/>
    <property type="project" value="TreeGrafter"/>
</dbReference>
<evidence type="ECO:0000256" key="6">
    <source>
        <dbReference type="ARBA" id="ARBA00022892"/>
    </source>
</evidence>
<protein>
    <recommendedName>
        <fullName evidence="11">Coatomer subunit delta</fullName>
    </recommendedName>
</protein>
<dbReference type="GO" id="GO:0000139">
    <property type="term" value="C:Golgi membrane"/>
    <property type="evidence" value="ECO:0007669"/>
    <property type="project" value="UniProtKB-SubCell"/>
</dbReference>
<dbReference type="InterPro" id="IPR022775">
    <property type="entry name" value="AP_mu_sigma_su"/>
</dbReference>
<feature type="region of interest" description="Disordered" evidence="12">
    <location>
        <begin position="154"/>
        <end position="182"/>
    </location>
</feature>
<dbReference type="Pfam" id="PF00928">
    <property type="entry name" value="Adap_comp_sub"/>
    <property type="match status" value="1"/>
</dbReference>
<keyword evidence="9 11" id="KW-0472">Membrane</keyword>
<dbReference type="OrthoDB" id="10266042at2759"/>
<dbReference type="PANTHER" id="PTHR10121">
    <property type="entry name" value="COATOMER SUBUNIT DELTA"/>
    <property type="match status" value="1"/>
</dbReference>
<organism evidence="14 15">
    <name type="scientific">Trypanosoma theileri</name>
    <dbReference type="NCBI Taxonomy" id="67003"/>
    <lineage>
        <taxon>Eukaryota</taxon>
        <taxon>Discoba</taxon>
        <taxon>Euglenozoa</taxon>
        <taxon>Kinetoplastea</taxon>
        <taxon>Metakinetoplastina</taxon>
        <taxon>Trypanosomatida</taxon>
        <taxon>Trypanosomatidae</taxon>
        <taxon>Trypanosoma</taxon>
    </lineage>
</organism>
<evidence type="ECO:0000256" key="12">
    <source>
        <dbReference type="SAM" id="MobiDB-lite"/>
    </source>
</evidence>
<keyword evidence="7 11" id="KW-0653">Protein transport</keyword>
<dbReference type="GO" id="GO:0030126">
    <property type="term" value="C:COPI vesicle coat"/>
    <property type="evidence" value="ECO:0007669"/>
    <property type="project" value="UniProtKB-UniRule"/>
</dbReference>
<dbReference type="GeneID" id="39984431"/>
<comment type="subcellular location">
    <subcellularLocation>
        <location evidence="11">Cytoplasm</location>
    </subcellularLocation>
    <subcellularLocation>
        <location evidence="1 11">Golgi apparatus membrane</location>
        <topology evidence="1 11">Peripheral membrane protein</topology>
        <orientation evidence="1 11">Cytoplasmic side</orientation>
    </subcellularLocation>
    <subcellularLocation>
        <location evidence="11">Cytoplasmic vesicle</location>
        <location evidence="11">COPI-coated vesicle membrane</location>
        <topology evidence="11">Peripheral membrane protein</topology>
        <orientation evidence="11">Cytoplasmic side</orientation>
    </subcellularLocation>
</comment>
<keyword evidence="4 11" id="KW-0813">Transport</keyword>
<proteinExistence type="inferred from homology"/>
<dbReference type="Gene3D" id="3.30.450.60">
    <property type="match status" value="1"/>
</dbReference>
<dbReference type="RefSeq" id="XP_028883958.1">
    <property type="nucleotide sequence ID" value="XM_029024651.1"/>
</dbReference>
<dbReference type="GO" id="GO:0006888">
    <property type="term" value="P:endoplasmic reticulum to Golgi vesicle-mediated transport"/>
    <property type="evidence" value="ECO:0007669"/>
    <property type="project" value="TreeGrafter"/>
</dbReference>
<evidence type="ECO:0000256" key="1">
    <source>
        <dbReference type="ARBA" id="ARBA00004255"/>
    </source>
</evidence>
<evidence type="ECO:0000256" key="5">
    <source>
        <dbReference type="ARBA" id="ARBA00022490"/>
    </source>
</evidence>
<dbReference type="Pfam" id="PF01217">
    <property type="entry name" value="Clat_adaptor_s"/>
    <property type="match status" value="1"/>
</dbReference>
<evidence type="ECO:0000313" key="15">
    <source>
        <dbReference type="Proteomes" id="UP000192257"/>
    </source>
</evidence>
<keyword evidence="8 11" id="KW-0333">Golgi apparatus</keyword>
<comment type="function">
    <text evidence="11">The coatomer is a cytosolic protein complex that binds to dilysine motifs and reversibly associates with Golgi non-clathrin-coated vesicles, which further mediate biosynthetic protein transport from the ER, via the Golgi up to the trans Golgi network.</text>
</comment>
<keyword evidence="5 11" id="KW-0963">Cytoplasm</keyword>
<dbReference type="GO" id="GO:0015031">
    <property type="term" value="P:protein transport"/>
    <property type="evidence" value="ECO:0007669"/>
    <property type="project" value="UniProtKB-KW"/>
</dbReference>
<evidence type="ECO:0000313" key="14">
    <source>
        <dbReference type="EMBL" id="ORC89892.1"/>
    </source>
</evidence>
<dbReference type="EMBL" id="NBCO01000010">
    <property type="protein sequence ID" value="ORC89892.1"/>
    <property type="molecule type" value="Genomic_DNA"/>
</dbReference>
<keyword evidence="10" id="KW-0968">Cytoplasmic vesicle</keyword>
<dbReference type="PROSITE" id="PS51072">
    <property type="entry name" value="MHD"/>
    <property type="match status" value="1"/>
</dbReference>
<dbReference type="SUPFAM" id="SSF49447">
    <property type="entry name" value="Second domain of Mu2 adaptin subunit (ap50) of ap2 adaptor"/>
    <property type="match status" value="1"/>
</dbReference>
<comment type="similarity">
    <text evidence="2 11">Belongs to the adaptor complexes medium subunit family. Delta-COP subfamily.</text>
</comment>
<keyword evidence="15" id="KW-1185">Reference proteome</keyword>
<feature type="compositionally biased region" description="Low complexity" evidence="12">
    <location>
        <begin position="275"/>
        <end position="295"/>
    </location>
</feature>
<evidence type="ECO:0000256" key="8">
    <source>
        <dbReference type="ARBA" id="ARBA00023034"/>
    </source>
</evidence>
<evidence type="ECO:0000256" key="4">
    <source>
        <dbReference type="ARBA" id="ARBA00022448"/>
    </source>
</evidence>
<feature type="domain" description="MHD" evidence="13">
    <location>
        <begin position="313"/>
        <end position="553"/>
    </location>
</feature>
<dbReference type="CDD" id="cd14830">
    <property type="entry name" value="Delta_COP_N"/>
    <property type="match status" value="1"/>
</dbReference>
<dbReference type="STRING" id="67003.A0A1X0NYY5"/>
<comment type="caution">
    <text evidence="14">The sequence shown here is derived from an EMBL/GenBank/DDBJ whole genome shotgun (WGS) entry which is preliminary data.</text>
</comment>
<dbReference type="InterPro" id="IPR036168">
    <property type="entry name" value="AP2_Mu_C_sf"/>
</dbReference>
<reference evidence="14 15" key="1">
    <citation type="submission" date="2017-03" db="EMBL/GenBank/DDBJ databases">
        <title>An alternative strategy for trypanosome survival in the mammalian bloodstream revealed through genome and transcriptome analysis of the ubiquitous bovine parasite Trypanosoma (Megatrypanum) theileri.</title>
        <authorList>
            <person name="Kelly S."/>
            <person name="Ivens A."/>
            <person name="Mott A."/>
            <person name="O'Neill E."/>
            <person name="Emms D."/>
            <person name="Macleod O."/>
            <person name="Voorheis P."/>
            <person name="Matthews J."/>
            <person name="Matthews K."/>
            <person name="Carrington M."/>
        </authorList>
    </citation>
    <scope>NUCLEOTIDE SEQUENCE [LARGE SCALE GENOMIC DNA]</scope>
    <source>
        <strain evidence="14">Edinburgh</strain>
    </source>
</reference>
<name>A0A1X0NYY5_9TRYP</name>
<evidence type="ECO:0000256" key="9">
    <source>
        <dbReference type="ARBA" id="ARBA00023136"/>
    </source>
</evidence>
<evidence type="ECO:0000256" key="7">
    <source>
        <dbReference type="ARBA" id="ARBA00022927"/>
    </source>
</evidence>
<dbReference type="GO" id="GO:0006890">
    <property type="term" value="P:retrograde vesicle-mediated transport, Golgi to endoplasmic reticulum"/>
    <property type="evidence" value="ECO:0007669"/>
    <property type="project" value="UniProtKB-UniRule"/>
</dbReference>
<dbReference type="AlphaFoldDB" id="A0A1X0NYY5"/>
<gene>
    <name evidence="14" type="ORF">TM35_000101600</name>
</gene>
<keyword evidence="6 11" id="KW-0931">ER-Golgi transport</keyword>
<dbReference type="VEuPathDB" id="TriTrypDB:TM35_000101600"/>
<dbReference type="InterPro" id="IPR011012">
    <property type="entry name" value="Longin-like_dom_sf"/>
</dbReference>
<evidence type="ECO:0000256" key="2">
    <source>
        <dbReference type="ARBA" id="ARBA00010516"/>
    </source>
</evidence>
<accession>A0A1X0NYY5</accession>
<dbReference type="Gene3D" id="2.60.40.1170">
    <property type="entry name" value="Mu homology domain, subdomain B"/>
    <property type="match status" value="2"/>
</dbReference>
<evidence type="ECO:0000259" key="13">
    <source>
        <dbReference type="PROSITE" id="PS51072"/>
    </source>
</evidence>
<comment type="subunit">
    <text evidence="3 11">Oligomeric complex that consists of at least the alpha, beta, beta', gamma, delta, epsilon and zeta subunits.</text>
</comment>
<dbReference type="InterPro" id="IPR028565">
    <property type="entry name" value="MHD"/>
</dbReference>
<dbReference type="FunFam" id="3.30.450.60:FF:000003">
    <property type="entry name" value="Coatomer subunit delta"/>
    <property type="match status" value="1"/>
</dbReference>
<feature type="region of interest" description="Disordered" evidence="12">
    <location>
        <begin position="268"/>
        <end position="295"/>
    </location>
</feature>